<dbReference type="Pfam" id="PF17942">
    <property type="entry name" value="Morc6_S5"/>
    <property type="match status" value="1"/>
</dbReference>
<keyword evidence="12" id="KW-0472">Membrane</keyword>
<dbReference type="EMBL" id="JABWDY010024064">
    <property type="protein sequence ID" value="KAF5190524.1"/>
    <property type="molecule type" value="Genomic_DNA"/>
</dbReference>
<dbReference type="PANTHER" id="PTHR23336">
    <property type="entry name" value="ZINC FINGER CW-TYPE COILED-COIL DOMAIN PROTEIN 3"/>
    <property type="match status" value="1"/>
</dbReference>
<evidence type="ECO:0000256" key="10">
    <source>
        <dbReference type="SAM" id="Coils"/>
    </source>
</evidence>
<keyword evidence="4" id="KW-0378">Hydrolase</keyword>
<dbReference type="SUPFAM" id="SSF55874">
    <property type="entry name" value="ATPase domain of HSP90 chaperone/DNA topoisomerase II/histidine kinase"/>
    <property type="match status" value="1"/>
</dbReference>
<evidence type="ECO:0000256" key="7">
    <source>
        <dbReference type="ARBA" id="ARBA00023158"/>
    </source>
</evidence>
<evidence type="ECO:0000256" key="5">
    <source>
        <dbReference type="ARBA" id="ARBA00022763"/>
    </source>
</evidence>
<dbReference type="GO" id="GO:0016887">
    <property type="term" value="F:ATP hydrolysis activity"/>
    <property type="evidence" value="ECO:0007669"/>
    <property type="project" value="InterPro"/>
</dbReference>
<evidence type="ECO:0000259" key="13">
    <source>
        <dbReference type="Pfam" id="PF17942"/>
    </source>
</evidence>
<name>A0A7J6VZJ3_THATH</name>
<dbReference type="GO" id="GO:0004519">
    <property type="term" value="F:endonuclease activity"/>
    <property type="evidence" value="ECO:0007669"/>
    <property type="project" value="UniProtKB-KW"/>
</dbReference>
<feature type="transmembrane region" description="Helical" evidence="12">
    <location>
        <begin position="21"/>
        <end position="38"/>
    </location>
</feature>
<evidence type="ECO:0000256" key="12">
    <source>
        <dbReference type="SAM" id="Phobius"/>
    </source>
</evidence>
<comment type="caution">
    <text evidence="14">The sequence shown here is derived from an EMBL/GenBank/DDBJ whole genome shotgun (WGS) entry which is preliminary data.</text>
</comment>
<evidence type="ECO:0000256" key="3">
    <source>
        <dbReference type="ARBA" id="ARBA00022722"/>
    </source>
</evidence>
<dbReference type="OrthoDB" id="757982at2759"/>
<evidence type="ECO:0000256" key="11">
    <source>
        <dbReference type="SAM" id="MobiDB-lite"/>
    </source>
</evidence>
<dbReference type="AlphaFoldDB" id="A0A7J6VZJ3"/>
<feature type="compositionally biased region" description="Basic and acidic residues" evidence="11">
    <location>
        <begin position="453"/>
        <end position="465"/>
    </location>
</feature>
<keyword evidence="4" id="KW-0255">Endonuclease</keyword>
<keyword evidence="9" id="KW-0539">Nucleus</keyword>
<dbReference type="Gene3D" id="3.30.565.10">
    <property type="entry name" value="Histidine kinase-like ATPase, C-terminal domain"/>
    <property type="match status" value="1"/>
</dbReference>
<evidence type="ECO:0000256" key="2">
    <source>
        <dbReference type="ARBA" id="ARBA00007845"/>
    </source>
</evidence>
<dbReference type="GO" id="GO:0031047">
    <property type="term" value="P:regulatory ncRNA-mediated gene silencing"/>
    <property type="evidence" value="ECO:0007669"/>
    <property type="project" value="UniProtKB-KW"/>
</dbReference>
<feature type="domain" description="Morc S5" evidence="13">
    <location>
        <begin position="261"/>
        <end position="398"/>
    </location>
</feature>
<comment type="subcellular location">
    <subcellularLocation>
        <location evidence="1">Nucleus</location>
    </subcellularLocation>
</comment>
<evidence type="ECO:0000256" key="6">
    <source>
        <dbReference type="ARBA" id="ARBA00023054"/>
    </source>
</evidence>
<protein>
    <submittedName>
        <fullName evidence="14">Microrchidia-like protein</fullName>
    </submittedName>
</protein>
<dbReference type="Pfam" id="PF13589">
    <property type="entry name" value="HATPase_c_3"/>
    <property type="match status" value="1"/>
</dbReference>
<dbReference type="GO" id="GO:0006281">
    <property type="term" value="P:DNA repair"/>
    <property type="evidence" value="ECO:0007669"/>
    <property type="project" value="UniProtKB-KW"/>
</dbReference>
<dbReference type="GO" id="GO:0005634">
    <property type="term" value="C:nucleus"/>
    <property type="evidence" value="ECO:0007669"/>
    <property type="project" value="UniProtKB-SubCell"/>
</dbReference>
<organism evidence="14 15">
    <name type="scientific">Thalictrum thalictroides</name>
    <name type="common">Rue-anemone</name>
    <name type="synonym">Anemone thalictroides</name>
    <dbReference type="NCBI Taxonomy" id="46969"/>
    <lineage>
        <taxon>Eukaryota</taxon>
        <taxon>Viridiplantae</taxon>
        <taxon>Streptophyta</taxon>
        <taxon>Embryophyta</taxon>
        <taxon>Tracheophyta</taxon>
        <taxon>Spermatophyta</taxon>
        <taxon>Magnoliopsida</taxon>
        <taxon>Ranunculales</taxon>
        <taxon>Ranunculaceae</taxon>
        <taxon>Thalictroideae</taxon>
        <taxon>Thalictrum</taxon>
    </lineage>
</organism>
<dbReference type="InterPro" id="IPR045261">
    <property type="entry name" value="MORC_ATPase"/>
</dbReference>
<keyword evidence="6 10" id="KW-0175">Coiled coil</keyword>
<dbReference type="Proteomes" id="UP000554482">
    <property type="component" value="Unassembled WGS sequence"/>
</dbReference>
<gene>
    <name evidence="14" type="ORF">FRX31_019889</name>
</gene>
<dbReference type="PANTHER" id="PTHR23336:SF44">
    <property type="entry name" value="PROTEIN MICRORCHIDIA 6"/>
    <property type="match status" value="1"/>
</dbReference>
<keyword evidence="3" id="KW-0540">Nuclease</keyword>
<reference evidence="14 15" key="1">
    <citation type="submission" date="2020-06" db="EMBL/GenBank/DDBJ databases">
        <title>Transcriptomic and genomic resources for Thalictrum thalictroides and T. hernandezii: Facilitating candidate gene discovery in an emerging model plant lineage.</title>
        <authorList>
            <person name="Arias T."/>
            <person name="Riano-Pachon D.M."/>
            <person name="Di Stilio V.S."/>
        </authorList>
    </citation>
    <scope>NUCLEOTIDE SEQUENCE [LARGE SCALE GENOMIC DNA]</scope>
    <source>
        <strain evidence="15">cv. WT478/WT964</strain>
        <tissue evidence="14">Leaves</tissue>
    </source>
</reference>
<dbReference type="GO" id="GO:0031349">
    <property type="term" value="P:positive regulation of defense response"/>
    <property type="evidence" value="ECO:0007669"/>
    <property type="project" value="UniProtKB-ARBA"/>
</dbReference>
<feature type="coiled-coil region" evidence="10">
    <location>
        <begin position="523"/>
        <end position="571"/>
    </location>
</feature>
<keyword evidence="8" id="KW-0234">DNA repair</keyword>
<feature type="region of interest" description="Disordered" evidence="11">
    <location>
        <begin position="452"/>
        <end position="472"/>
    </location>
</feature>
<dbReference type="InterPro" id="IPR036890">
    <property type="entry name" value="HATPase_C_sf"/>
</dbReference>
<sequence length="591" mass="66634">MSYVLHHTQLNFGSAYLFTDIYYAIVWLLLLTAIAELLDNAFDEVQNGASFVVVDKTINPKDGCPALLIHDDGGGMDPESMRQCMSFGFSAKKSNSAIGQYGNGFKTSTMRLGADVIVFSRHTSKRTLTQSVGLLSYTFLRQTGHDRIVVPMVDYEFEASTGKIRNLSSNSAEHISANLSMLLQWSPYGTEEELLKQFDNMGHHGTKVIIYNLWFNDDGELELDFGSDTEDILIAGARKSSETRQAKMLAQQHIASRFSDSLRVYLSILYLRIPKNFRIILRGRVVEHHNIANDLKFPEFILYKPQISGSTEAAVITTIGFLKDAPQVNFHGFSVYHKNRLIMPFWGVISQTNSRGRGVAGVLEANFIEPTHNKQEFEKTAVFQKLEARLKDMTLEYWDFHCGLIGYLQTKKPSTARVPPSKACSLQPVMMNPSSPTLNSPRVASAAAYHNSPDIHTRSEGRPEKSVGNYKTISAPAPTMKRKRHRHAVEAERVERPAGSEENTTNIRRHHWEVQPAANGTEKQMQNQEIESLMQENKKLHAQCLEYEKSEEELNSKLVGLKLELLEVQHEYARLLSESESMEGAVKDENT</sequence>
<keyword evidence="15" id="KW-1185">Reference proteome</keyword>
<evidence type="ECO:0000256" key="1">
    <source>
        <dbReference type="ARBA" id="ARBA00004123"/>
    </source>
</evidence>
<proteinExistence type="inferred from homology"/>
<keyword evidence="12" id="KW-0812">Transmembrane</keyword>
<comment type="similarity">
    <text evidence="2">Belongs to the MORC ATPase protein family.</text>
</comment>
<evidence type="ECO:0000256" key="4">
    <source>
        <dbReference type="ARBA" id="ARBA00022759"/>
    </source>
</evidence>
<keyword evidence="7" id="KW-0943">RNA-mediated gene silencing</keyword>
<evidence type="ECO:0000313" key="14">
    <source>
        <dbReference type="EMBL" id="KAF5190524.1"/>
    </source>
</evidence>
<evidence type="ECO:0000256" key="8">
    <source>
        <dbReference type="ARBA" id="ARBA00023204"/>
    </source>
</evidence>
<keyword evidence="12" id="KW-1133">Transmembrane helix</keyword>
<dbReference type="InterPro" id="IPR041006">
    <property type="entry name" value="Morc_S5"/>
</dbReference>
<accession>A0A7J6VZJ3</accession>
<keyword evidence="5" id="KW-0227">DNA damage</keyword>
<evidence type="ECO:0000313" key="15">
    <source>
        <dbReference type="Proteomes" id="UP000554482"/>
    </source>
</evidence>
<evidence type="ECO:0000256" key="9">
    <source>
        <dbReference type="ARBA" id="ARBA00023242"/>
    </source>
</evidence>